<dbReference type="OMA" id="PECCNGA"/>
<dbReference type="Pfam" id="PF00069">
    <property type="entry name" value="Pkinase"/>
    <property type="match status" value="1"/>
</dbReference>
<dbReference type="PANTHER" id="PTHR24345:SF0">
    <property type="entry name" value="CELL CYCLE SERINE_THREONINE-PROTEIN KINASE CDC5_MSD2"/>
    <property type="match status" value="1"/>
</dbReference>
<dbReference type="InterPro" id="IPR017441">
    <property type="entry name" value="Protein_kinase_ATP_BS"/>
</dbReference>
<proteinExistence type="inferred from homology"/>
<dbReference type="PhylomeDB" id="A0A0G4GX03"/>
<protein>
    <recommendedName>
        <fullName evidence="8">Protein kinase domain-containing protein</fullName>
    </recommendedName>
</protein>
<name>A0A0G4GX03_VITBC</name>
<dbReference type="OrthoDB" id="68483at2759"/>
<evidence type="ECO:0000313" key="9">
    <source>
        <dbReference type="EMBL" id="CEM35580.1"/>
    </source>
</evidence>
<dbReference type="CDD" id="cd14008">
    <property type="entry name" value="STKc_LKB1_CaMKK"/>
    <property type="match status" value="1"/>
</dbReference>
<dbReference type="PROSITE" id="PS00108">
    <property type="entry name" value="PROTEIN_KINASE_ST"/>
    <property type="match status" value="1"/>
</dbReference>
<dbReference type="InterPro" id="IPR011009">
    <property type="entry name" value="Kinase-like_dom_sf"/>
</dbReference>
<dbReference type="SUPFAM" id="SSF56112">
    <property type="entry name" value="Protein kinase-like (PK-like)"/>
    <property type="match status" value="1"/>
</dbReference>
<dbReference type="PROSITE" id="PS50011">
    <property type="entry name" value="PROTEIN_KINASE_DOM"/>
    <property type="match status" value="1"/>
</dbReference>
<evidence type="ECO:0000259" key="8">
    <source>
        <dbReference type="PROSITE" id="PS50011"/>
    </source>
</evidence>
<evidence type="ECO:0000256" key="2">
    <source>
        <dbReference type="ARBA" id="ARBA00022679"/>
    </source>
</evidence>
<sequence>MSRGSLFQRAPIPEAKFQKTEDVTKERDADGKKRINQYVVGELLGQGTFGRVKLCHDTVTGNRYAMKVFRKQQLMRKKDFQNEGPGRGMSVTTALSKVYNEIEMMESYSCHPRCVNLVEVLEHQDSQKIYVVMTLGEVGSLLTYDECEGTYTAPVPGEWIPASSQSTQCSSRSSTSRGRSLAIPEPIAKCFIKDALEGIAHLHEHGIVHRDIKPDNFFITTQGRVLLGDFTVASKVDEHGRVRGTEGTYSFMPPECCTPTDESQEYSGHDGRAADMWALGVTVWVVLFGSLPFQKANLKELFESIAECQYRIPPDAPVSPEGLHFIQAVLVKDATNRLTAKDALAHPWVSTADFSQLPAYIEAALKVKEERAKKAAEDASVSGSSSFTGILRP</sequence>
<keyword evidence="1 7" id="KW-0723">Serine/threonine-protein kinase</keyword>
<dbReference type="InterPro" id="IPR008271">
    <property type="entry name" value="Ser/Thr_kinase_AS"/>
</dbReference>
<dbReference type="GO" id="GO:0004674">
    <property type="term" value="F:protein serine/threonine kinase activity"/>
    <property type="evidence" value="ECO:0007669"/>
    <property type="project" value="UniProtKB-KW"/>
</dbReference>
<gene>
    <name evidence="9" type="ORF">Vbra_844</name>
</gene>
<feature type="binding site" evidence="6">
    <location>
        <position position="67"/>
    </location>
    <ligand>
        <name>ATP</name>
        <dbReference type="ChEBI" id="CHEBI:30616"/>
    </ligand>
</feature>
<keyword evidence="4" id="KW-0418">Kinase</keyword>
<dbReference type="VEuPathDB" id="CryptoDB:Vbra_844"/>
<dbReference type="InterPro" id="IPR000719">
    <property type="entry name" value="Prot_kinase_dom"/>
</dbReference>
<dbReference type="FunCoup" id="A0A0G4GX03">
    <property type="interactions" value="1"/>
</dbReference>
<keyword evidence="3 6" id="KW-0547">Nucleotide-binding</keyword>
<evidence type="ECO:0000256" key="3">
    <source>
        <dbReference type="ARBA" id="ARBA00022741"/>
    </source>
</evidence>
<keyword evidence="5 6" id="KW-0067">ATP-binding</keyword>
<reference evidence="9 10" key="1">
    <citation type="submission" date="2014-11" db="EMBL/GenBank/DDBJ databases">
        <authorList>
            <person name="Zhu J."/>
            <person name="Qi W."/>
            <person name="Song R."/>
        </authorList>
    </citation>
    <scope>NUCLEOTIDE SEQUENCE [LARGE SCALE GENOMIC DNA]</scope>
</reference>
<dbReference type="Gene3D" id="1.10.510.10">
    <property type="entry name" value="Transferase(Phosphotransferase) domain 1"/>
    <property type="match status" value="1"/>
</dbReference>
<evidence type="ECO:0000256" key="1">
    <source>
        <dbReference type="ARBA" id="ARBA00022527"/>
    </source>
</evidence>
<feature type="domain" description="Protein kinase" evidence="8">
    <location>
        <begin position="38"/>
        <end position="349"/>
    </location>
</feature>
<dbReference type="EMBL" id="CDMY01000859">
    <property type="protein sequence ID" value="CEM35580.1"/>
    <property type="molecule type" value="Genomic_DNA"/>
</dbReference>
<evidence type="ECO:0000313" key="10">
    <source>
        <dbReference type="Proteomes" id="UP000041254"/>
    </source>
</evidence>
<evidence type="ECO:0000256" key="4">
    <source>
        <dbReference type="ARBA" id="ARBA00022777"/>
    </source>
</evidence>
<comment type="similarity">
    <text evidence="7">Belongs to the protein kinase superfamily.</text>
</comment>
<evidence type="ECO:0000256" key="5">
    <source>
        <dbReference type="ARBA" id="ARBA00022840"/>
    </source>
</evidence>
<dbReference type="Gene3D" id="3.30.200.20">
    <property type="entry name" value="Phosphorylase Kinase, domain 1"/>
    <property type="match status" value="1"/>
</dbReference>
<dbReference type="SMART" id="SM00220">
    <property type="entry name" value="S_TKc"/>
    <property type="match status" value="1"/>
</dbReference>
<dbReference type="PANTHER" id="PTHR24345">
    <property type="entry name" value="SERINE/THREONINE-PROTEIN KINASE PLK"/>
    <property type="match status" value="1"/>
</dbReference>
<dbReference type="InParanoid" id="A0A0G4GX03"/>
<keyword evidence="10" id="KW-1185">Reference proteome</keyword>
<evidence type="ECO:0000256" key="7">
    <source>
        <dbReference type="RuleBase" id="RU000304"/>
    </source>
</evidence>
<dbReference type="STRING" id="1169540.A0A0G4GX03"/>
<keyword evidence="2" id="KW-0808">Transferase</keyword>
<dbReference type="GO" id="GO:0005524">
    <property type="term" value="F:ATP binding"/>
    <property type="evidence" value="ECO:0007669"/>
    <property type="project" value="UniProtKB-UniRule"/>
</dbReference>
<accession>A0A0G4GX03</accession>
<dbReference type="Proteomes" id="UP000041254">
    <property type="component" value="Unassembled WGS sequence"/>
</dbReference>
<dbReference type="PROSITE" id="PS00107">
    <property type="entry name" value="PROTEIN_KINASE_ATP"/>
    <property type="match status" value="1"/>
</dbReference>
<evidence type="ECO:0000256" key="6">
    <source>
        <dbReference type="PROSITE-ProRule" id="PRU10141"/>
    </source>
</evidence>
<dbReference type="AlphaFoldDB" id="A0A0G4GX03"/>
<dbReference type="GO" id="GO:0005634">
    <property type="term" value="C:nucleus"/>
    <property type="evidence" value="ECO:0007669"/>
    <property type="project" value="TreeGrafter"/>
</dbReference>
<organism evidence="9 10">
    <name type="scientific">Vitrella brassicaformis (strain CCMP3155)</name>
    <dbReference type="NCBI Taxonomy" id="1169540"/>
    <lineage>
        <taxon>Eukaryota</taxon>
        <taxon>Sar</taxon>
        <taxon>Alveolata</taxon>
        <taxon>Colpodellida</taxon>
        <taxon>Vitrellaceae</taxon>
        <taxon>Vitrella</taxon>
    </lineage>
</organism>